<reference evidence="4 5" key="1">
    <citation type="submission" date="2011-10" db="EMBL/GenBank/DDBJ databases">
        <authorList>
            <person name="Genoscope - CEA"/>
        </authorList>
    </citation>
    <scope>NUCLEOTIDE SEQUENCE [LARGE SCALE GENOMIC DNA]</scope>
    <source>
        <strain evidence="4 5">RCC 1105</strain>
    </source>
</reference>
<evidence type="ECO:0000313" key="5">
    <source>
        <dbReference type="Proteomes" id="UP000198341"/>
    </source>
</evidence>
<dbReference type="PANTHER" id="PTHR10744">
    <property type="entry name" value="40S RIBOSOMAL PROTEIN S11 FAMILY MEMBER"/>
    <property type="match status" value="1"/>
</dbReference>
<protein>
    <recommendedName>
        <fullName evidence="6">30S ribosomal protein S17, chloroplastic</fullName>
    </recommendedName>
</protein>
<accession>K8EED6</accession>
<dbReference type="GeneID" id="19015685"/>
<dbReference type="KEGG" id="bpg:Bathy05g01820"/>
<dbReference type="GO" id="GO:0006412">
    <property type="term" value="P:translation"/>
    <property type="evidence" value="ECO:0007669"/>
    <property type="project" value="InterPro"/>
</dbReference>
<name>K8EED6_9CHLO</name>
<keyword evidence="2" id="KW-0689">Ribosomal protein</keyword>
<gene>
    <name evidence="4" type="ORF">Bathy05g01820</name>
</gene>
<dbReference type="Pfam" id="PF00366">
    <property type="entry name" value="Ribosomal_S17"/>
    <property type="match status" value="1"/>
</dbReference>
<dbReference type="PANTHER" id="PTHR10744:SF1">
    <property type="entry name" value="SMALL RIBOSOMAL SUBUNIT PROTEIN US17M"/>
    <property type="match status" value="1"/>
</dbReference>
<dbReference type="InterPro" id="IPR012340">
    <property type="entry name" value="NA-bd_OB-fold"/>
</dbReference>
<dbReference type="AlphaFoldDB" id="K8EED6"/>
<dbReference type="EMBL" id="FO082274">
    <property type="protein sequence ID" value="CCO16437.1"/>
    <property type="molecule type" value="Genomic_DNA"/>
</dbReference>
<dbReference type="SUPFAM" id="SSF50249">
    <property type="entry name" value="Nucleic acid-binding proteins"/>
    <property type="match status" value="1"/>
</dbReference>
<organism evidence="4 5">
    <name type="scientific">Bathycoccus prasinos</name>
    <dbReference type="NCBI Taxonomy" id="41875"/>
    <lineage>
        <taxon>Eukaryota</taxon>
        <taxon>Viridiplantae</taxon>
        <taxon>Chlorophyta</taxon>
        <taxon>Mamiellophyceae</taxon>
        <taxon>Mamiellales</taxon>
        <taxon>Bathycoccaceae</taxon>
        <taxon>Bathycoccus</taxon>
    </lineage>
</organism>
<comment type="similarity">
    <text evidence="1">Belongs to the universal ribosomal protein uS17 family.</text>
</comment>
<dbReference type="GO" id="GO:0003735">
    <property type="term" value="F:structural constituent of ribosome"/>
    <property type="evidence" value="ECO:0007669"/>
    <property type="project" value="InterPro"/>
</dbReference>
<dbReference type="InterPro" id="IPR000266">
    <property type="entry name" value="Ribosomal_uS17"/>
</dbReference>
<dbReference type="Proteomes" id="UP000198341">
    <property type="component" value="Chromosome 5"/>
</dbReference>
<evidence type="ECO:0000256" key="1">
    <source>
        <dbReference type="ARBA" id="ARBA00010254"/>
    </source>
</evidence>
<dbReference type="Gene3D" id="2.40.50.140">
    <property type="entry name" value="Nucleic acid-binding proteins"/>
    <property type="match status" value="1"/>
</dbReference>
<keyword evidence="5" id="KW-1185">Reference proteome</keyword>
<keyword evidence="3" id="KW-0687">Ribonucleoprotein</keyword>
<evidence type="ECO:0000313" key="4">
    <source>
        <dbReference type="EMBL" id="CCO16437.1"/>
    </source>
</evidence>
<evidence type="ECO:0000256" key="2">
    <source>
        <dbReference type="ARBA" id="ARBA00022980"/>
    </source>
</evidence>
<dbReference type="RefSeq" id="XP_007512879.1">
    <property type="nucleotide sequence ID" value="XM_007512817.1"/>
</dbReference>
<proteinExistence type="inferred from homology"/>
<sequence length="171" mass="19326">MTSLQFKRLMGSIVTKVSGTTPPPLVKPPSKSQTRIGIVHSTKMERTVSVIVERLVKHPKWKKYVRKRKKYKMHHEANYSGNERNWLKPGDVVKMVSTKPKAKTVFWELYASAGGLLRAGRERKLEDIERKIAEKVKSGEIITEDEKSFALSRSKMKSGRGFAAGGGEVEE</sequence>
<dbReference type="GO" id="GO:0022627">
    <property type="term" value="C:cytosolic small ribosomal subunit"/>
    <property type="evidence" value="ECO:0007669"/>
    <property type="project" value="TreeGrafter"/>
</dbReference>
<dbReference type="STRING" id="41875.K8EED6"/>
<dbReference type="OrthoDB" id="274752at2759"/>
<evidence type="ECO:0000256" key="3">
    <source>
        <dbReference type="ARBA" id="ARBA00023274"/>
    </source>
</evidence>
<evidence type="ECO:0008006" key="6">
    <source>
        <dbReference type="Google" id="ProtNLM"/>
    </source>
</evidence>